<feature type="transmembrane region" description="Helical" evidence="5">
    <location>
        <begin position="276"/>
        <end position="293"/>
    </location>
</feature>
<dbReference type="PANTHER" id="PTHR23501:SF198">
    <property type="entry name" value="AZOLE RESISTANCE PROTEIN 1-RELATED"/>
    <property type="match status" value="1"/>
</dbReference>
<feature type="transmembrane region" description="Helical" evidence="5">
    <location>
        <begin position="410"/>
        <end position="433"/>
    </location>
</feature>
<sequence>MHSPAQQLPVTEDKKIDMIDDEKSIDQSIPDGSNQRKEENYHMSGLKLYVLVAGLSLSTLLMSLDMSIMTTAIPLITEKFQSTADIGWYMSGYMLTLCSMQPLGGKLYANFSLKYTYLSFFAVFEIGSAVSGAATSSPMLITGRAIAGVGAAGLLSGGLAIIAVVVELRLRALYTGFLASMLGLALIIGPLVGGAFTQHVTWRWIFYINLPVGGAIIAVLVFMFKPPYRTVEQDPVGARIKRLDLPGAALFIPAVAMILMALQWGDITYPWSSARIVGLFVGGGALLLVFAGWQYYVGEDAMISPSVITQRTVFWSCLSAMFGMGAMSLVGLWLPEWFQVIKGASPVQSGVNLLPTMLAQIIATGAAGALITAWGYYNPWIIGGTAFLSIGLGLYTLLEVSSGSPQWIGFQVLTGLGGGMFMTVPLIAIQGILTPSQTPVGIATVTFFQMFGGALMTAISQTIFNQQLLHHLALNVPDVDVAALLAAGTASVMKVVEPAQVPGILLSYNAALVSPFYLAAALGATACVCSLGLEWKSVKGKEVVAGGA</sequence>
<feature type="transmembrane region" description="Helical" evidence="5">
    <location>
        <begin position="313"/>
        <end position="334"/>
    </location>
</feature>
<dbReference type="InterPro" id="IPR020846">
    <property type="entry name" value="MFS_dom"/>
</dbReference>
<evidence type="ECO:0000313" key="8">
    <source>
        <dbReference type="Proteomes" id="UP001152607"/>
    </source>
</evidence>
<evidence type="ECO:0000256" key="5">
    <source>
        <dbReference type="SAM" id="Phobius"/>
    </source>
</evidence>
<keyword evidence="2 5" id="KW-0812">Transmembrane</keyword>
<dbReference type="InterPro" id="IPR036259">
    <property type="entry name" value="MFS_trans_sf"/>
</dbReference>
<keyword evidence="4 5" id="KW-0472">Membrane</keyword>
<organism evidence="7 8">
    <name type="scientific">Periconia digitata</name>
    <dbReference type="NCBI Taxonomy" id="1303443"/>
    <lineage>
        <taxon>Eukaryota</taxon>
        <taxon>Fungi</taxon>
        <taxon>Dikarya</taxon>
        <taxon>Ascomycota</taxon>
        <taxon>Pezizomycotina</taxon>
        <taxon>Dothideomycetes</taxon>
        <taxon>Pleosporomycetidae</taxon>
        <taxon>Pleosporales</taxon>
        <taxon>Massarineae</taxon>
        <taxon>Periconiaceae</taxon>
        <taxon>Periconia</taxon>
    </lineage>
</organism>
<dbReference type="Proteomes" id="UP001152607">
    <property type="component" value="Unassembled WGS sequence"/>
</dbReference>
<evidence type="ECO:0000313" key="7">
    <source>
        <dbReference type="EMBL" id="CAI6342461.1"/>
    </source>
</evidence>
<evidence type="ECO:0000256" key="1">
    <source>
        <dbReference type="ARBA" id="ARBA00004141"/>
    </source>
</evidence>
<feature type="transmembrane region" description="Helical" evidence="5">
    <location>
        <begin position="86"/>
        <end position="103"/>
    </location>
</feature>
<accession>A0A9W4UWZ4</accession>
<dbReference type="Pfam" id="PF07690">
    <property type="entry name" value="MFS_1"/>
    <property type="match status" value="1"/>
</dbReference>
<dbReference type="EMBL" id="CAOQHR010000013">
    <property type="protein sequence ID" value="CAI6342461.1"/>
    <property type="molecule type" value="Genomic_DNA"/>
</dbReference>
<dbReference type="InterPro" id="IPR011701">
    <property type="entry name" value="MFS"/>
</dbReference>
<dbReference type="AlphaFoldDB" id="A0A9W4UWZ4"/>
<feature type="transmembrane region" description="Helical" evidence="5">
    <location>
        <begin position="173"/>
        <end position="192"/>
    </location>
</feature>
<dbReference type="GO" id="GO:0022857">
    <property type="term" value="F:transmembrane transporter activity"/>
    <property type="evidence" value="ECO:0007669"/>
    <property type="project" value="InterPro"/>
</dbReference>
<comment type="caution">
    <text evidence="7">The sequence shown here is derived from an EMBL/GenBank/DDBJ whole genome shotgun (WGS) entry which is preliminary data.</text>
</comment>
<reference evidence="7" key="1">
    <citation type="submission" date="2023-01" db="EMBL/GenBank/DDBJ databases">
        <authorList>
            <person name="Van Ghelder C."/>
            <person name="Rancurel C."/>
        </authorList>
    </citation>
    <scope>NUCLEOTIDE SEQUENCE</scope>
    <source>
        <strain evidence="7">CNCM I-4278</strain>
    </source>
</reference>
<proteinExistence type="predicted"/>
<comment type="subcellular location">
    <subcellularLocation>
        <location evidence="1">Membrane</location>
        <topology evidence="1">Multi-pass membrane protein</topology>
    </subcellularLocation>
</comment>
<feature type="transmembrane region" description="Helical" evidence="5">
    <location>
        <begin position="245"/>
        <end position="264"/>
    </location>
</feature>
<dbReference type="PANTHER" id="PTHR23501">
    <property type="entry name" value="MAJOR FACILITATOR SUPERFAMILY"/>
    <property type="match status" value="1"/>
</dbReference>
<dbReference type="GO" id="GO:0005886">
    <property type="term" value="C:plasma membrane"/>
    <property type="evidence" value="ECO:0007669"/>
    <property type="project" value="TreeGrafter"/>
</dbReference>
<keyword evidence="3 5" id="KW-1133">Transmembrane helix</keyword>
<dbReference type="SUPFAM" id="SSF103473">
    <property type="entry name" value="MFS general substrate transporter"/>
    <property type="match status" value="1"/>
</dbReference>
<feature type="transmembrane region" description="Helical" evidence="5">
    <location>
        <begin position="354"/>
        <end position="373"/>
    </location>
</feature>
<dbReference type="OrthoDB" id="10021397at2759"/>
<dbReference type="Gene3D" id="1.20.1250.20">
    <property type="entry name" value="MFS general substrate transporter like domains"/>
    <property type="match status" value="2"/>
</dbReference>
<feature type="transmembrane region" description="Helical" evidence="5">
    <location>
        <begin position="440"/>
        <end position="464"/>
    </location>
</feature>
<feature type="transmembrane region" description="Helical" evidence="5">
    <location>
        <begin position="115"/>
        <end position="134"/>
    </location>
</feature>
<feature type="transmembrane region" description="Helical" evidence="5">
    <location>
        <begin position="380"/>
        <end position="398"/>
    </location>
</feature>
<evidence type="ECO:0000256" key="4">
    <source>
        <dbReference type="ARBA" id="ARBA00023136"/>
    </source>
</evidence>
<evidence type="ECO:0000256" key="2">
    <source>
        <dbReference type="ARBA" id="ARBA00022692"/>
    </source>
</evidence>
<dbReference type="CDD" id="cd17502">
    <property type="entry name" value="MFS_Azr1_MDR_like"/>
    <property type="match status" value="1"/>
</dbReference>
<feature type="transmembrane region" description="Helical" evidence="5">
    <location>
        <begin position="204"/>
        <end position="224"/>
    </location>
</feature>
<name>A0A9W4UWZ4_9PLEO</name>
<protein>
    <recommendedName>
        <fullName evidence="6">Major facilitator superfamily (MFS) profile domain-containing protein</fullName>
    </recommendedName>
</protein>
<gene>
    <name evidence="7" type="ORF">PDIGIT_LOCUS15668</name>
</gene>
<keyword evidence="8" id="KW-1185">Reference proteome</keyword>
<dbReference type="PROSITE" id="PS50850">
    <property type="entry name" value="MFS"/>
    <property type="match status" value="1"/>
</dbReference>
<feature type="transmembrane region" description="Helical" evidence="5">
    <location>
        <begin position="46"/>
        <end position="66"/>
    </location>
</feature>
<feature type="domain" description="Major facilitator superfamily (MFS) profile" evidence="6">
    <location>
        <begin position="51"/>
        <end position="538"/>
    </location>
</feature>
<feature type="transmembrane region" description="Helical" evidence="5">
    <location>
        <begin position="516"/>
        <end position="533"/>
    </location>
</feature>
<evidence type="ECO:0000259" key="6">
    <source>
        <dbReference type="PROSITE" id="PS50850"/>
    </source>
</evidence>
<feature type="transmembrane region" description="Helical" evidence="5">
    <location>
        <begin position="146"/>
        <end position="166"/>
    </location>
</feature>
<evidence type="ECO:0000256" key="3">
    <source>
        <dbReference type="ARBA" id="ARBA00022989"/>
    </source>
</evidence>